<dbReference type="InterPro" id="IPR019349">
    <property type="entry name" value="Ribosomal_mS35_mit"/>
</dbReference>
<dbReference type="EMBL" id="VNKQ01000017">
    <property type="protein sequence ID" value="KAG0645897.1"/>
    <property type="molecule type" value="Genomic_DNA"/>
</dbReference>
<dbReference type="GO" id="GO:0005763">
    <property type="term" value="C:mitochondrial small ribosomal subunit"/>
    <property type="evidence" value="ECO:0007669"/>
    <property type="project" value="TreeGrafter"/>
</dbReference>
<dbReference type="GO" id="GO:0003735">
    <property type="term" value="F:structural constituent of ribosome"/>
    <property type="evidence" value="ECO:0007669"/>
    <property type="project" value="InterPro"/>
</dbReference>
<evidence type="ECO:0000313" key="4">
    <source>
        <dbReference type="Proteomes" id="UP000785200"/>
    </source>
</evidence>
<feature type="compositionally biased region" description="Basic residues" evidence="1">
    <location>
        <begin position="384"/>
        <end position="393"/>
    </location>
</feature>
<dbReference type="Pfam" id="PF10213">
    <property type="entry name" value="MRP-S28"/>
    <property type="match status" value="1"/>
</dbReference>
<dbReference type="AlphaFoldDB" id="A0A9P6SQX6"/>
<accession>A0A9P6SQX6</accession>
<evidence type="ECO:0000256" key="1">
    <source>
        <dbReference type="SAM" id="MobiDB-lite"/>
    </source>
</evidence>
<evidence type="ECO:0000313" key="3">
    <source>
        <dbReference type="EMBL" id="KAG0645897.1"/>
    </source>
</evidence>
<name>A0A9P6SQX6_9HELO</name>
<gene>
    <name evidence="3" type="ORF">D0Z07_7803</name>
</gene>
<dbReference type="PANTHER" id="PTHR13490:SF0">
    <property type="entry name" value="SMALL RIBOSOMAL SUBUNIT PROTEIN MS35"/>
    <property type="match status" value="1"/>
</dbReference>
<dbReference type="OrthoDB" id="283424at2759"/>
<feature type="region of interest" description="Disordered" evidence="1">
    <location>
        <begin position="365"/>
        <end position="393"/>
    </location>
</feature>
<keyword evidence="4" id="KW-1185">Reference proteome</keyword>
<sequence length="393" mass="45005">MATALQSFRLTVRSCQCRPRAQQYLTRSVGRRRAFNTVRPLLQDSDKSTGRFSGIHEDESNGLSEKELAALEKLEAQSKEIAKLSDDDPTKRFKQLSHGLRTLEQSGLAEEYNSDVMEALDETGLIQPEVTKKTKKLKNTFLNLGEQEPFEDDDFDMETNLLEDMNSLAHGELEQHREMRHYARLAAWEMPLLSKYAKPFEPPTQTEPLRFRYTTYMGEQHPAEKKVVMEFCTQDMPDLTQIQRSKLIKLAGVRYNPETDIVKMSCEMFPSQAQNKRYLGDAVNDMLREARDPTDTFEDVPFDMRHHKFTIKPTFPQSWKMTRERKEELAKLRANAELKDQRRLLTGQLVDGVKQIEEAFSRAAAQPSPVPAMAMAGKGAGTKGKAKKVAVRR</sequence>
<evidence type="ECO:0000259" key="2">
    <source>
        <dbReference type="Pfam" id="PF10213"/>
    </source>
</evidence>
<dbReference type="InterPro" id="IPR039848">
    <property type="entry name" value="Ribosomal_mS35_mt"/>
</dbReference>
<feature type="domain" description="Small ribosomal subunit protein mS35 mitochondrial conserved" evidence="2">
    <location>
        <begin position="199"/>
        <end position="320"/>
    </location>
</feature>
<organism evidence="3 4">
    <name type="scientific">Hyphodiscus hymeniophilus</name>
    <dbReference type="NCBI Taxonomy" id="353542"/>
    <lineage>
        <taxon>Eukaryota</taxon>
        <taxon>Fungi</taxon>
        <taxon>Dikarya</taxon>
        <taxon>Ascomycota</taxon>
        <taxon>Pezizomycotina</taxon>
        <taxon>Leotiomycetes</taxon>
        <taxon>Helotiales</taxon>
        <taxon>Hyphodiscaceae</taxon>
        <taxon>Hyphodiscus</taxon>
    </lineage>
</organism>
<dbReference type="GO" id="GO:0032543">
    <property type="term" value="P:mitochondrial translation"/>
    <property type="evidence" value="ECO:0007669"/>
    <property type="project" value="InterPro"/>
</dbReference>
<dbReference type="Proteomes" id="UP000785200">
    <property type="component" value="Unassembled WGS sequence"/>
</dbReference>
<proteinExistence type="predicted"/>
<protein>
    <submittedName>
        <fullName evidence="3">37S ribosomal</fullName>
    </submittedName>
</protein>
<comment type="caution">
    <text evidence="3">The sequence shown here is derived from an EMBL/GenBank/DDBJ whole genome shotgun (WGS) entry which is preliminary data.</text>
</comment>
<reference evidence="3" key="1">
    <citation type="submission" date="2019-07" db="EMBL/GenBank/DDBJ databases">
        <title>Hyphodiscus hymeniophilus genome sequencing and assembly.</title>
        <authorList>
            <person name="Kramer G."/>
            <person name="Nodwell J."/>
        </authorList>
    </citation>
    <scope>NUCLEOTIDE SEQUENCE</scope>
    <source>
        <strain evidence="3">ATCC 34498</strain>
    </source>
</reference>
<dbReference type="PANTHER" id="PTHR13490">
    <property type="entry name" value="MITOCHONDRIAL 28S RIBOSOMAL PROTEIN S28"/>
    <property type="match status" value="1"/>
</dbReference>